<protein>
    <recommendedName>
        <fullName evidence="5">Secreted protein</fullName>
    </recommendedName>
</protein>
<evidence type="ECO:0000256" key="1">
    <source>
        <dbReference type="SAM" id="MobiDB-lite"/>
    </source>
</evidence>
<evidence type="ECO:0000256" key="2">
    <source>
        <dbReference type="SAM" id="SignalP"/>
    </source>
</evidence>
<feature type="region of interest" description="Disordered" evidence="1">
    <location>
        <begin position="33"/>
        <end position="66"/>
    </location>
</feature>
<evidence type="ECO:0000313" key="3">
    <source>
        <dbReference type="EMBL" id="CAL1603173.1"/>
    </source>
</evidence>
<reference evidence="3 4" key="1">
    <citation type="submission" date="2024-04" db="EMBL/GenBank/DDBJ databases">
        <authorList>
            <person name="Waldvogel A.-M."/>
            <person name="Schoenle A."/>
        </authorList>
    </citation>
    <scope>NUCLEOTIDE SEQUENCE [LARGE SCALE GENOMIC DNA]</scope>
</reference>
<organism evidence="3 4">
    <name type="scientific">Knipowitschia caucasica</name>
    <name type="common">Caucasian dwarf goby</name>
    <name type="synonym">Pomatoschistus caucasicus</name>
    <dbReference type="NCBI Taxonomy" id="637954"/>
    <lineage>
        <taxon>Eukaryota</taxon>
        <taxon>Metazoa</taxon>
        <taxon>Chordata</taxon>
        <taxon>Craniata</taxon>
        <taxon>Vertebrata</taxon>
        <taxon>Euteleostomi</taxon>
        <taxon>Actinopterygii</taxon>
        <taxon>Neopterygii</taxon>
        <taxon>Teleostei</taxon>
        <taxon>Neoteleostei</taxon>
        <taxon>Acanthomorphata</taxon>
        <taxon>Gobiaria</taxon>
        <taxon>Gobiiformes</taxon>
        <taxon>Gobioidei</taxon>
        <taxon>Gobiidae</taxon>
        <taxon>Gobiinae</taxon>
        <taxon>Knipowitschia</taxon>
    </lineage>
</organism>
<dbReference type="Proteomes" id="UP001497482">
    <property type="component" value="Chromosome 4"/>
</dbReference>
<evidence type="ECO:0000313" key="4">
    <source>
        <dbReference type="Proteomes" id="UP001497482"/>
    </source>
</evidence>
<keyword evidence="4" id="KW-1185">Reference proteome</keyword>
<sequence>MNGGGPSVSALSPLALPVLGVVLSRCTSPTPCLSLGDTGDSPVRARTSTVDPPHPDIGLLPPESRLPRGRLGPPCVLGLSPRVFLPALGLGSLRAASSENR</sequence>
<dbReference type="AlphaFoldDB" id="A0AAV2LPP9"/>
<gene>
    <name evidence="3" type="ORF">KC01_LOCUS30889</name>
</gene>
<accession>A0AAV2LPP9</accession>
<feature type="signal peptide" evidence="2">
    <location>
        <begin position="1"/>
        <end position="24"/>
    </location>
</feature>
<dbReference type="EMBL" id="OZ035826">
    <property type="protein sequence ID" value="CAL1603173.1"/>
    <property type="molecule type" value="Genomic_DNA"/>
</dbReference>
<feature type="chain" id="PRO_5043640450" description="Secreted protein" evidence="2">
    <location>
        <begin position="25"/>
        <end position="101"/>
    </location>
</feature>
<proteinExistence type="predicted"/>
<name>A0AAV2LPP9_KNICA</name>
<evidence type="ECO:0008006" key="5">
    <source>
        <dbReference type="Google" id="ProtNLM"/>
    </source>
</evidence>
<keyword evidence="2" id="KW-0732">Signal</keyword>